<name>A0ABP8UIG7_9ACTN</name>
<feature type="region of interest" description="Disordered" evidence="1">
    <location>
        <begin position="242"/>
        <end position="261"/>
    </location>
</feature>
<dbReference type="EMBL" id="BAABHK010000008">
    <property type="protein sequence ID" value="GAA4630781.1"/>
    <property type="molecule type" value="Genomic_DNA"/>
</dbReference>
<keyword evidence="2" id="KW-0472">Membrane</keyword>
<feature type="chain" id="PRO_5047360278" description="Gram-positive cocci surface proteins LPxTG domain-containing protein" evidence="3">
    <location>
        <begin position="25"/>
        <end position="300"/>
    </location>
</feature>
<evidence type="ECO:0000313" key="4">
    <source>
        <dbReference type="EMBL" id="GAA4630781.1"/>
    </source>
</evidence>
<feature type="region of interest" description="Disordered" evidence="1">
    <location>
        <begin position="132"/>
        <end position="153"/>
    </location>
</feature>
<feature type="signal peptide" evidence="3">
    <location>
        <begin position="1"/>
        <end position="24"/>
    </location>
</feature>
<keyword evidence="2" id="KW-1133">Transmembrane helix</keyword>
<gene>
    <name evidence="4" type="ORF">GCM10023196_057480</name>
</gene>
<proteinExistence type="predicted"/>
<keyword evidence="2" id="KW-0812">Transmembrane</keyword>
<comment type="caution">
    <text evidence="4">The sequence shown here is derived from an EMBL/GenBank/DDBJ whole genome shotgun (WGS) entry which is preliminary data.</text>
</comment>
<keyword evidence="3" id="KW-0732">Signal</keyword>
<organism evidence="4 5">
    <name type="scientific">Actinoallomurus vinaceus</name>
    <dbReference type="NCBI Taxonomy" id="1080074"/>
    <lineage>
        <taxon>Bacteria</taxon>
        <taxon>Bacillati</taxon>
        <taxon>Actinomycetota</taxon>
        <taxon>Actinomycetes</taxon>
        <taxon>Streptosporangiales</taxon>
        <taxon>Thermomonosporaceae</taxon>
        <taxon>Actinoallomurus</taxon>
    </lineage>
</organism>
<sequence>MRHSSATIAAVLSLPAALGSVAIASFEPPPLAFGVVRVARPGDSLTVTMDAGRIVGNNHDKVVSAVFVKPGIIRMHNPVLTAVVTIKCDAKPGTYPVGISAGNASTPAHWAKVRVPPVDEAVREQCRAKVKKLAPDPQEEQWPADRPWPQSDWDVRNFRPGDRILVTDNDDEGHDGELILVSPAFTDAPVLRGAKAVLTTNATIRCDAKPGLYAVYRYRNGRKREMYDRHVWARYRVEPARPGTGDCGTKHATPAAARTGGDRSGGNITAWAVGGALVTAAGAGGLVIVRRARLRRRSHI</sequence>
<feature type="transmembrane region" description="Helical" evidence="2">
    <location>
        <begin position="268"/>
        <end position="289"/>
    </location>
</feature>
<evidence type="ECO:0000256" key="2">
    <source>
        <dbReference type="SAM" id="Phobius"/>
    </source>
</evidence>
<evidence type="ECO:0000256" key="3">
    <source>
        <dbReference type="SAM" id="SignalP"/>
    </source>
</evidence>
<reference evidence="5" key="1">
    <citation type="journal article" date="2019" name="Int. J. Syst. Evol. Microbiol.">
        <title>The Global Catalogue of Microorganisms (GCM) 10K type strain sequencing project: providing services to taxonomists for standard genome sequencing and annotation.</title>
        <authorList>
            <consortium name="The Broad Institute Genomics Platform"/>
            <consortium name="The Broad Institute Genome Sequencing Center for Infectious Disease"/>
            <person name="Wu L."/>
            <person name="Ma J."/>
        </authorList>
    </citation>
    <scope>NUCLEOTIDE SEQUENCE [LARGE SCALE GENOMIC DNA]</scope>
    <source>
        <strain evidence="5">JCM 17939</strain>
    </source>
</reference>
<accession>A0ABP8UIG7</accession>
<evidence type="ECO:0000313" key="5">
    <source>
        <dbReference type="Proteomes" id="UP001501442"/>
    </source>
</evidence>
<evidence type="ECO:0000256" key="1">
    <source>
        <dbReference type="SAM" id="MobiDB-lite"/>
    </source>
</evidence>
<evidence type="ECO:0008006" key="6">
    <source>
        <dbReference type="Google" id="ProtNLM"/>
    </source>
</evidence>
<protein>
    <recommendedName>
        <fullName evidence="6">Gram-positive cocci surface proteins LPxTG domain-containing protein</fullName>
    </recommendedName>
</protein>
<dbReference type="Proteomes" id="UP001501442">
    <property type="component" value="Unassembled WGS sequence"/>
</dbReference>
<keyword evidence="5" id="KW-1185">Reference proteome</keyword>
<dbReference type="RefSeq" id="WP_345434195.1">
    <property type="nucleotide sequence ID" value="NZ_BAABHK010000008.1"/>
</dbReference>